<evidence type="ECO:0000256" key="9">
    <source>
        <dbReference type="RuleBase" id="RU003945"/>
    </source>
</evidence>
<dbReference type="GO" id="GO:0032977">
    <property type="term" value="F:membrane insertase activity"/>
    <property type="evidence" value="ECO:0007669"/>
    <property type="project" value="InterPro"/>
</dbReference>
<evidence type="ECO:0000256" key="7">
    <source>
        <dbReference type="ARBA" id="ARBA00023128"/>
    </source>
</evidence>
<comment type="similarity">
    <text evidence="2 9">Belongs to the OXA1/ALB3/YidC family.</text>
</comment>
<comment type="caution">
    <text evidence="12">The sequence shown here is derived from an EMBL/GenBank/DDBJ whole genome shotgun (WGS) entry which is preliminary data.</text>
</comment>
<evidence type="ECO:0000313" key="12">
    <source>
        <dbReference type="EMBL" id="KAH7643035.1"/>
    </source>
</evidence>
<gene>
    <name evidence="12" type="ORF">HUG17_9726</name>
</gene>
<feature type="transmembrane region" description="Helical" evidence="10">
    <location>
        <begin position="282"/>
        <end position="301"/>
    </location>
</feature>
<dbReference type="GO" id="GO:0005743">
    <property type="term" value="C:mitochondrial inner membrane"/>
    <property type="evidence" value="ECO:0007669"/>
    <property type="project" value="UniProtKB-SubCell"/>
</dbReference>
<dbReference type="PANTHER" id="PTHR12428:SF66">
    <property type="entry name" value="MITOCHONDRIAL INNER MEMBRANE PROTEIN OXA1L"/>
    <property type="match status" value="1"/>
</dbReference>
<dbReference type="NCBIfam" id="TIGR03592">
    <property type="entry name" value="yidC_oxa1_cterm"/>
    <property type="match status" value="1"/>
</dbReference>
<reference evidence="12" key="1">
    <citation type="submission" date="2020-06" db="EMBL/GenBank/DDBJ databases">
        <authorList>
            <person name="Ji K."/>
            <person name="Li J."/>
        </authorList>
    </citation>
    <scope>NUCLEOTIDE SEQUENCE</scope>
    <source>
        <strain evidence="12">JKM2019</strain>
        <tissue evidence="12">Whole body</tissue>
    </source>
</reference>
<keyword evidence="3 9" id="KW-0812">Transmembrane</keyword>
<dbReference type="Pfam" id="PF02096">
    <property type="entry name" value="60KD_IMP"/>
    <property type="match status" value="1"/>
</dbReference>
<comment type="subcellular location">
    <subcellularLocation>
        <location evidence="9">Membrane</location>
        <topology evidence="9">Multi-pass membrane protein</topology>
    </subcellularLocation>
    <subcellularLocation>
        <location evidence="1">Mitochondrion inner membrane</location>
        <topology evidence="1">Multi-pass membrane protein</topology>
    </subcellularLocation>
</comment>
<keyword evidence="5" id="KW-0809">Transit peptide</keyword>
<accession>A0A9D4P1H6</accession>
<sequence>MRSILILRTVSSVFNRNGWKNVDKFSSSSLFLSDRNLNHCRPSSSSSNVRTFSSSGILNVSLLRSHDELCFMRKSLIFHPRFNSTTAKTTATAAATTTTNNNVASENVIDLTAIDVQKSPLLDNEFISNAVLETSVASLNLGSNYTPVGWCVNYLDFLHSVFPWWGAIAVGTIILRLCLFPLVVSAQKSAAKLNELLPEQAILKEKMNQARISGDSIEFARLSQESMSLYKRKGVNPFKTMLAPFAQAPVFITFFITLRRMANYPVESLKTGGLFWFTDLSVSDPLFALPVITCATLWLTLETSFRSGLNPNQTPLIKYGARVIPLITLAFTFNFPSAILMYWCTNNFISLIQVNLLKVTQVRSFLNIPQIKVKPQQLDVNKKSFTQHFRETMDNAKIKRIMEERNSLDEINFKKAGVGPLQKTFKHDPTARN</sequence>
<dbReference type="Proteomes" id="UP000828236">
    <property type="component" value="Unassembled WGS sequence"/>
</dbReference>
<dbReference type="InterPro" id="IPR001708">
    <property type="entry name" value="YidC/ALB3/OXA1/COX18"/>
</dbReference>
<keyword evidence="4" id="KW-0999">Mitochondrion inner membrane</keyword>
<dbReference type="GO" id="GO:0032979">
    <property type="term" value="P:protein insertion into mitochondrial inner membrane from matrix"/>
    <property type="evidence" value="ECO:0007669"/>
    <property type="project" value="TreeGrafter"/>
</dbReference>
<evidence type="ECO:0000256" key="5">
    <source>
        <dbReference type="ARBA" id="ARBA00022946"/>
    </source>
</evidence>
<keyword evidence="6 10" id="KW-1133">Transmembrane helix</keyword>
<keyword evidence="7" id="KW-0496">Mitochondrion</keyword>
<feature type="transmembrane region" description="Helical" evidence="10">
    <location>
        <begin position="241"/>
        <end position="262"/>
    </location>
</feature>
<name>A0A9D4P1H6_DERFA</name>
<reference evidence="12" key="2">
    <citation type="journal article" date="2021" name="World Allergy Organ. J.">
        <title>Chromosome-level assembly of Dermatophagoides farinae genome and transcriptome reveals two novel allergens Der f 37 and Der f 39.</title>
        <authorList>
            <person name="Chen J."/>
            <person name="Cai Z."/>
            <person name="Fan D."/>
            <person name="Hu J."/>
            <person name="Hou Y."/>
            <person name="He Y."/>
            <person name="Zhang Z."/>
            <person name="Zhao Z."/>
            <person name="Gao P."/>
            <person name="Hu W."/>
            <person name="Sun J."/>
            <person name="Li J."/>
            <person name="Ji K."/>
        </authorList>
    </citation>
    <scope>NUCLEOTIDE SEQUENCE</scope>
    <source>
        <strain evidence="12">JKM2019</strain>
    </source>
</reference>
<feature type="transmembrane region" description="Helical" evidence="10">
    <location>
        <begin position="162"/>
        <end position="184"/>
    </location>
</feature>
<feature type="transmembrane region" description="Helical" evidence="10">
    <location>
        <begin position="322"/>
        <end position="343"/>
    </location>
</feature>
<proteinExistence type="inferred from homology"/>
<dbReference type="CDD" id="cd20069">
    <property type="entry name" value="5TM_Oxa1-like"/>
    <property type="match status" value="1"/>
</dbReference>
<evidence type="ECO:0000256" key="1">
    <source>
        <dbReference type="ARBA" id="ARBA00004448"/>
    </source>
</evidence>
<evidence type="ECO:0000256" key="6">
    <source>
        <dbReference type="ARBA" id="ARBA00022989"/>
    </source>
</evidence>
<protein>
    <submittedName>
        <fullName evidence="12">Mitochondrial inner membrane protein oxa1l-like protein</fullName>
    </submittedName>
</protein>
<dbReference type="AlphaFoldDB" id="A0A9D4P1H6"/>
<evidence type="ECO:0000259" key="11">
    <source>
        <dbReference type="Pfam" id="PF02096"/>
    </source>
</evidence>
<evidence type="ECO:0000256" key="2">
    <source>
        <dbReference type="ARBA" id="ARBA00009877"/>
    </source>
</evidence>
<keyword evidence="8 10" id="KW-0472">Membrane</keyword>
<evidence type="ECO:0000256" key="3">
    <source>
        <dbReference type="ARBA" id="ARBA00022692"/>
    </source>
</evidence>
<dbReference type="PANTHER" id="PTHR12428">
    <property type="entry name" value="OXA1"/>
    <property type="match status" value="1"/>
</dbReference>
<dbReference type="OrthoDB" id="2148490at2759"/>
<evidence type="ECO:0000256" key="8">
    <source>
        <dbReference type="ARBA" id="ARBA00023136"/>
    </source>
</evidence>
<evidence type="ECO:0000256" key="4">
    <source>
        <dbReference type="ARBA" id="ARBA00022792"/>
    </source>
</evidence>
<feature type="domain" description="Membrane insertase YidC/Oxa/ALB C-terminal" evidence="11">
    <location>
        <begin position="164"/>
        <end position="355"/>
    </location>
</feature>
<organism evidence="12">
    <name type="scientific">Dermatophagoides farinae</name>
    <name type="common">American house dust mite</name>
    <dbReference type="NCBI Taxonomy" id="6954"/>
    <lineage>
        <taxon>Eukaryota</taxon>
        <taxon>Metazoa</taxon>
        <taxon>Ecdysozoa</taxon>
        <taxon>Arthropoda</taxon>
        <taxon>Chelicerata</taxon>
        <taxon>Arachnida</taxon>
        <taxon>Acari</taxon>
        <taxon>Acariformes</taxon>
        <taxon>Sarcoptiformes</taxon>
        <taxon>Astigmata</taxon>
        <taxon>Psoroptidia</taxon>
        <taxon>Analgoidea</taxon>
        <taxon>Pyroglyphidae</taxon>
        <taxon>Dermatophagoidinae</taxon>
        <taxon>Dermatophagoides</taxon>
    </lineage>
</organism>
<evidence type="ECO:0000256" key="10">
    <source>
        <dbReference type="SAM" id="Phobius"/>
    </source>
</evidence>
<dbReference type="EMBL" id="SDOV01000003">
    <property type="protein sequence ID" value="KAH7643035.1"/>
    <property type="molecule type" value="Genomic_DNA"/>
</dbReference>
<dbReference type="InterPro" id="IPR028055">
    <property type="entry name" value="YidC/Oxa/ALB_C"/>
</dbReference>